<dbReference type="STRING" id="582672.SAMN05216360_110203"/>
<keyword evidence="1" id="KW-1133">Transmembrane helix</keyword>
<dbReference type="PIRSF" id="PIRSF033239">
    <property type="entry name" value="ExoD"/>
    <property type="match status" value="1"/>
</dbReference>
<dbReference type="Pfam" id="PF06055">
    <property type="entry name" value="ExoD"/>
    <property type="match status" value="1"/>
</dbReference>
<gene>
    <name evidence="2" type="ORF">SAMN05216360_110203</name>
</gene>
<dbReference type="PANTHER" id="PTHR41795:SF1">
    <property type="entry name" value="EXOPOLYSACCHARIDE SYNTHESIS PROTEIN"/>
    <property type="match status" value="1"/>
</dbReference>
<proteinExistence type="predicted"/>
<feature type="transmembrane region" description="Helical" evidence="1">
    <location>
        <begin position="150"/>
        <end position="183"/>
    </location>
</feature>
<keyword evidence="1" id="KW-0472">Membrane</keyword>
<dbReference type="EMBL" id="FNHS01000010">
    <property type="protein sequence ID" value="SDN70655.1"/>
    <property type="molecule type" value="Genomic_DNA"/>
</dbReference>
<evidence type="ECO:0000313" key="2">
    <source>
        <dbReference type="EMBL" id="SDN70655.1"/>
    </source>
</evidence>
<dbReference type="PANTHER" id="PTHR41795">
    <property type="entry name" value="EXOPOLYSACCHARIDE SYNTHESIS PROTEIN"/>
    <property type="match status" value="1"/>
</dbReference>
<feature type="transmembrane region" description="Helical" evidence="1">
    <location>
        <begin position="190"/>
        <end position="213"/>
    </location>
</feature>
<keyword evidence="1" id="KW-0812">Transmembrane</keyword>
<name>A0A1H0DKG6_9HYPH</name>
<sequence length="223" mass="23234">MSTALAIPTVTAGFSQDHSPRRAAQASDLTKLFEAVLRRGDSETITVRELLGGLETAAFGIPLAALAVPEIIPVPVPGVSLVIAIPTAMLGAQMVTARDRVWLPASLLDRRIAAKPLKRAVRSMLPLLRRIDGFTRPRGEIVLGKAGQRVVGVAVIILALLIALPIPGTNAPLSLTLFILAIGLIRRDGLLIAAGLLLTAASAALMAGAALALTEWLFGALLA</sequence>
<dbReference type="InterPro" id="IPR010331">
    <property type="entry name" value="ExoD"/>
</dbReference>
<evidence type="ECO:0000313" key="3">
    <source>
        <dbReference type="Proteomes" id="UP000198704"/>
    </source>
</evidence>
<reference evidence="3" key="1">
    <citation type="submission" date="2016-10" db="EMBL/GenBank/DDBJ databases">
        <authorList>
            <person name="Varghese N."/>
            <person name="Submissions S."/>
        </authorList>
    </citation>
    <scope>NUCLEOTIDE SEQUENCE [LARGE SCALE GENOMIC DNA]</scope>
    <source>
        <strain evidence="3">BL47</strain>
    </source>
</reference>
<accession>A0A1H0DKG6</accession>
<dbReference type="OrthoDB" id="8550083at2"/>
<organism evidence="2 3">
    <name type="scientific">Methylobacterium phyllostachyos</name>
    <dbReference type="NCBI Taxonomy" id="582672"/>
    <lineage>
        <taxon>Bacteria</taxon>
        <taxon>Pseudomonadati</taxon>
        <taxon>Pseudomonadota</taxon>
        <taxon>Alphaproteobacteria</taxon>
        <taxon>Hyphomicrobiales</taxon>
        <taxon>Methylobacteriaceae</taxon>
        <taxon>Methylobacterium</taxon>
    </lineage>
</organism>
<evidence type="ECO:0000256" key="1">
    <source>
        <dbReference type="SAM" id="Phobius"/>
    </source>
</evidence>
<keyword evidence="3" id="KW-1185">Reference proteome</keyword>
<dbReference type="RefSeq" id="WP_091717943.1">
    <property type="nucleotide sequence ID" value="NZ_FNHS01000010.1"/>
</dbReference>
<protein>
    <submittedName>
        <fullName evidence="2">Uncharacterized conserved protein</fullName>
    </submittedName>
</protein>
<dbReference type="Proteomes" id="UP000198704">
    <property type="component" value="Unassembled WGS sequence"/>
</dbReference>
<dbReference type="AlphaFoldDB" id="A0A1H0DKG6"/>